<accession>A0A0X8JJL6</accession>
<feature type="transmembrane region" description="Helical" evidence="8">
    <location>
        <begin position="258"/>
        <end position="281"/>
    </location>
</feature>
<keyword evidence="4 8" id="KW-1133">Transmembrane helix</keyword>
<protein>
    <recommendedName>
        <fullName evidence="9">Threonine/serine exporter-like N-terminal domain-containing protein</fullName>
    </recommendedName>
</protein>
<reference evidence="11" key="1">
    <citation type="submission" date="2016-02" db="EMBL/GenBank/DDBJ databases">
        <authorList>
            <person name="Holder M.E."/>
            <person name="Ajami N.J."/>
            <person name="Petrosino J.F."/>
        </authorList>
    </citation>
    <scope>NUCLEOTIDE SEQUENCE [LARGE SCALE GENOMIC DNA]</scope>
    <source>
        <strain evidence="11">CCUG 45958</strain>
    </source>
</reference>
<gene>
    <name evidence="10" type="ORF">AXF13_07525</name>
</gene>
<feature type="transmembrane region" description="Helical" evidence="8">
    <location>
        <begin position="197"/>
        <end position="219"/>
    </location>
</feature>
<feature type="domain" description="Threonine/serine exporter-like N-terminal" evidence="9">
    <location>
        <begin position="44"/>
        <end position="278"/>
    </location>
</feature>
<proteinExistence type="inferred from homology"/>
<comment type="similarity">
    <text evidence="6">Belongs to the ThrE exporter (TC 2.A.79) family.</text>
</comment>
<dbReference type="InterPro" id="IPR050539">
    <property type="entry name" value="ThrE_Dicarb/AminoAcid_Exp"/>
</dbReference>
<evidence type="ECO:0000256" key="4">
    <source>
        <dbReference type="ARBA" id="ARBA00022989"/>
    </source>
</evidence>
<dbReference type="STRING" id="44742.AXF13_07525"/>
<organism evidence="10 11">
    <name type="scientific">Desulfovibrio fairfieldensis</name>
    <dbReference type="NCBI Taxonomy" id="44742"/>
    <lineage>
        <taxon>Bacteria</taxon>
        <taxon>Pseudomonadati</taxon>
        <taxon>Thermodesulfobacteriota</taxon>
        <taxon>Desulfovibrionia</taxon>
        <taxon>Desulfovibrionales</taxon>
        <taxon>Desulfovibrionaceae</taxon>
        <taxon>Desulfovibrio</taxon>
    </lineage>
</organism>
<sequence>MSDSSQQSAATAALSRAPHKSSGSLGPVAQTPSAWEVNDFLRVFCAALLALGAQTARVDRNAVRIAGAFGFAVDLAVFPKHLMLSVTSADGRDRRTSVGSIKAGAPDFQKVAGLNALGWRIVDERLSLEEARQSLDAILSGPRYHPALVRILVACANAAFCRLFEGDATAMGLVFIATLAGFYLRQLLVRWRVDGKIVFFLCAFAASLLAAPGVLFHWGTTPQTALAASVLFLIPGIPLINAMLDIMDGHALMGFARAVQASILIACIALGLALTMALLGVSSL</sequence>
<evidence type="ECO:0000256" key="5">
    <source>
        <dbReference type="ARBA" id="ARBA00023136"/>
    </source>
</evidence>
<evidence type="ECO:0000313" key="11">
    <source>
        <dbReference type="Proteomes" id="UP000069241"/>
    </source>
</evidence>
<evidence type="ECO:0000256" key="2">
    <source>
        <dbReference type="ARBA" id="ARBA00022475"/>
    </source>
</evidence>
<dbReference type="GO" id="GO:0005886">
    <property type="term" value="C:plasma membrane"/>
    <property type="evidence" value="ECO:0007669"/>
    <property type="project" value="UniProtKB-SubCell"/>
</dbReference>
<name>A0A0X8JJL6_9BACT</name>
<dbReference type="AlphaFoldDB" id="A0A0X8JJL6"/>
<dbReference type="PANTHER" id="PTHR34390">
    <property type="entry name" value="UPF0442 PROTEIN YJJB-RELATED"/>
    <property type="match status" value="1"/>
</dbReference>
<feature type="transmembrane region" description="Helical" evidence="8">
    <location>
        <begin position="225"/>
        <end position="246"/>
    </location>
</feature>
<evidence type="ECO:0000313" key="10">
    <source>
        <dbReference type="EMBL" id="AMD89978.1"/>
    </source>
</evidence>
<dbReference type="InterPro" id="IPR010619">
    <property type="entry name" value="ThrE-like_N"/>
</dbReference>
<dbReference type="GO" id="GO:0022857">
    <property type="term" value="F:transmembrane transporter activity"/>
    <property type="evidence" value="ECO:0007669"/>
    <property type="project" value="InterPro"/>
</dbReference>
<dbReference type="PANTHER" id="PTHR34390:SF2">
    <property type="entry name" value="SUCCINATE TRANSPORTER SUBUNIT YJJP-RELATED"/>
    <property type="match status" value="1"/>
</dbReference>
<dbReference type="Pfam" id="PF06738">
    <property type="entry name" value="ThrE"/>
    <property type="match status" value="1"/>
</dbReference>
<dbReference type="EMBL" id="CP014229">
    <property type="protein sequence ID" value="AMD89978.1"/>
    <property type="molecule type" value="Genomic_DNA"/>
</dbReference>
<keyword evidence="11" id="KW-1185">Reference proteome</keyword>
<evidence type="ECO:0000256" key="3">
    <source>
        <dbReference type="ARBA" id="ARBA00022692"/>
    </source>
</evidence>
<comment type="subcellular location">
    <subcellularLocation>
        <location evidence="1">Cell membrane</location>
        <topology evidence="1">Multi-pass membrane protein</topology>
    </subcellularLocation>
</comment>
<dbReference type="KEGG" id="dfi:AXF13_07525"/>
<keyword evidence="2" id="KW-1003">Cell membrane</keyword>
<keyword evidence="3 8" id="KW-0812">Transmembrane</keyword>
<dbReference type="RefSeq" id="WP_008684912.1">
    <property type="nucleotide sequence ID" value="NZ_CP014229.1"/>
</dbReference>
<dbReference type="Proteomes" id="UP000069241">
    <property type="component" value="Chromosome"/>
</dbReference>
<evidence type="ECO:0000256" key="6">
    <source>
        <dbReference type="ARBA" id="ARBA00034125"/>
    </source>
</evidence>
<evidence type="ECO:0000256" key="8">
    <source>
        <dbReference type="SAM" id="Phobius"/>
    </source>
</evidence>
<evidence type="ECO:0000256" key="1">
    <source>
        <dbReference type="ARBA" id="ARBA00004651"/>
    </source>
</evidence>
<feature type="transmembrane region" description="Helical" evidence="8">
    <location>
        <begin position="168"/>
        <end position="185"/>
    </location>
</feature>
<feature type="compositionally biased region" description="Low complexity" evidence="7">
    <location>
        <begin position="1"/>
        <end position="16"/>
    </location>
</feature>
<dbReference type="GO" id="GO:0015744">
    <property type="term" value="P:succinate transport"/>
    <property type="evidence" value="ECO:0007669"/>
    <property type="project" value="TreeGrafter"/>
</dbReference>
<feature type="region of interest" description="Disordered" evidence="7">
    <location>
        <begin position="1"/>
        <end position="28"/>
    </location>
</feature>
<evidence type="ECO:0000256" key="7">
    <source>
        <dbReference type="SAM" id="MobiDB-lite"/>
    </source>
</evidence>
<keyword evidence="5 8" id="KW-0472">Membrane</keyword>
<evidence type="ECO:0000259" key="9">
    <source>
        <dbReference type="Pfam" id="PF06738"/>
    </source>
</evidence>